<evidence type="ECO:0000313" key="1">
    <source>
        <dbReference type="EMBL" id="KAK2648562.1"/>
    </source>
</evidence>
<evidence type="ECO:0000313" key="2">
    <source>
        <dbReference type="Proteomes" id="UP001280121"/>
    </source>
</evidence>
<protein>
    <submittedName>
        <fullName evidence="1">Uncharacterized protein</fullName>
    </submittedName>
</protein>
<dbReference type="AlphaFoldDB" id="A0AAD9U661"/>
<gene>
    <name evidence="1" type="ORF">Ddye_016051</name>
</gene>
<accession>A0AAD9U661</accession>
<reference evidence="1" key="1">
    <citation type="journal article" date="2023" name="Plant J.">
        <title>Genome sequences and population genomics provide insights into the demographic history, inbreeding, and mutation load of two 'living fossil' tree species of Dipteronia.</title>
        <authorList>
            <person name="Feng Y."/>
            <person name="Comes H.P."/>
            <person name="Chen J."/>
            <person name="Zhu S."/>
            <person name="Lu R."/>
            <person name="Zhang X."/>
            <person name="Li P."/>
            <person name="Qiu J."/>
            <person name="Olsen K.M."/>
            <person name="Qiu Y."/>
        </authorList>
    </citation>
    <scope>NUCLEOTIDE SEQUENCE</scope>
    <source>
        <strain evidence="1">KIB01</strain>
    </source>
</reference>
<organism evidence="1 2">
    <name type="scientific">Dipteronia dyeriana</name>
    <dbReference type="NCBI Taxonomy" id="168575"/>
    <lineage>
        <taxon>Eukaryota</taxon>
        <taxon>Viridiplantae</taxon>
        <taxon>Streptophyta</taxon>
        <taxon>Embryophyta</taxon>
        <taxon>Tracheophyta</taxon>
        <taxon>Spermatophyta</taxon>
        <taxon>Magnoliopsida</taxon>
        <taxon>eudicotyledons</taxon>
        <taxon>Gunneridae</taxon>
        <taxon>Pentapetalae</taxon>
        <taxon>rosids</taxon>
        <taxon>malvids</taxon>
        <taxon>Sapindales</taxon>
        <taxon>Sapindaceae</taxon>
        <taxon>Hippocastanoideae</taxon>
        <taxon>Acereae</taxon>
        <taxon>Dipteronia</taxon>
    </lineage>
</organism>
<name>A0AAD9U661_9ROSI</name>
<dbReference type="EMBL" id="JANJYI010000005">
    <property type="protein sequence ID" value="KAK2648562.1"/>
    <property type="molecule type" value="Genomic_DNA"/>
</dbReference>
<dbReference type="Proteomes" id="UP001280121">
    <property type="component" value="Unassembled WGS sequence"/>
</dbReference>
<keyword evidence="2" id="KW-1185">Reference proteome</keyword>
<proteinExistence type="predicted"/>
<comment type="caution">
    <text evidence="1">The sequence shown here is derived from an EMBL/GenBank/DDBJ whole genome shotgun (WGS) entry which is preliminary data.</text>
</comment>
<sequence length="116" mass="13237">MPTKKAKAQQKLGALCFNFSSICPSSKDKLVCQVLDLGSQQWKASSPDDLIFVPLPFPYSWHCLPFDVNSMNKPDATIDFLKMTILHFRITHSHYKSHLCKKHYPIQSTKTKNPSN</sequence>